<dbReference type="EMBL" id="JAVDQH010000026">
    <property type="protein sequence ID" value="MDR6246348.1"/>
    <property type="molecule type" value="Genomic_DNA"/>
</dbReference>
<organism evidence="1 2">
    <name type="scientific">Paenibacillus hunanensis</name>
    <dbReference type="NCBI Taxonomy" id="539262"/>
    <lineage>
        <taxon>Bacteria</taxon>
        <taxon>Bacillati</taxon>
        <taxon>Bacillota</taxon>
        <taxon>Bacilli</taxon>
        <taxon>Bacillales</taxon>
        <taxon>Paenibacillaceae</taxon>
        <taxon>Paenibacillus</taxon>
    </lineage>
</organism>
<evidence type="ECO:0000313" key="2">
    <source>
        <dbReference type="Proteomes" id="UP001185028"/>
    </source>
</evidence>
<protein>
    <submittedName>
        <fullName evidence="1">Uncharacterized protein</fullName>
    </submittedName>
</protein>
<keyword evidence="2" id="KW-1185">Reference proteome</keyword>
<sequence length="54" mass="5978">MSVTTDKNIAKYFENGGTVYEVKIPKFQLIPQTLPGSTESEFLIKFGIGGFTPH</sequence>
<comment type="caution">
    <text evidence="1">The sequence shown here is derived from an EMBL/GenBank/DDBJ whole genome shotgun (WGS) entry which is preliminary data.</text>
</comment>
<gene>
    <name evidence="1" type="ORF">JOC58_004279</name>
</gene>
<evidence type="ECO:0000313" key="1">
    <source>
        <dbReference type="EMBL" id="MDR6246348.1"/>
    </source>
</evidence>
<dbReference type="Proteomes" id="UP001185028">
    <property type="component" value="Unassembled WGS sequence"/>
</dbReference>
<name>A0ABU1J4B9_9BACL</name>
<reference evidence="1 2" key="1">
    <citation type="submission" date="2023-07" db="EMBL/GenBank/DDBJ databases">
        <title>Genomic Encyclopedia of Type Strains, Phase IV (KMG-IV): sequencing the most valuable type-strain genomes for metagenomic binning, comparative biology and taxonomic classification.</title>
        <authorList>
            <person name="Goeker M."/>
        </authorList>
    </citation>
    <scope>NUCLEOTIDE SEQUENCE [LARGE SCALE GENOMIC DNA]</scope>
    <source>
        <strain evidence="1 2">DSM 22170</strain>
    </source>
</reference>
<proteinExistence type="predicted"/>
<accession>A0ABU1J4B9</accession>